<dbReference type="RefSeq" id="XP_001806500.1">
    <property type="nucleotide sequence ID" value="XM_001806448.1"/>
</dbReference>
<dbReference type="HOGENOM" id="CLU_404952_0_0_1"/>
<dbReference type="VEuPathDB" id="FungiDB:JI435_163820"/>
<dbReference type="EMBL" id="CH445371">
    <property type="protein sequence ID" value="EAT76207.2"/>
    <property type="molecule type" value="Genomic_DNA"/>
</dbReference>
<evidence type="ECO:0000313" key="1">
    <source>
        <dbReference type="EMBL" id="EAT76207.2"/>
    </source>
</evidence>
<name>Q0TVN7_PHANO</name>
<dbReference type="PANTHER" id="PTHR36681:SF3">
    <property type="entry name" value="NUCLEAR GTPASE, GERMINAL CENTER-ASSOCIATED, TANDEM DUPLICATE 3"/>
    <property type="match status" value="1"/>
</dbReference>
<accession>Q0TVN7</accession>
<dbReference type="AlphaFoldDB" id="Q0TVN7"/>
<dbReference type="PANTHER" id="PTHR36681">
    <property type="entry name" value="NUCLEAR GTPASE, GERMINAL CENTER-ASSOCIATED, TANDEM DUPLICATE 3"/>
    <property type="match status" value="1"/>
</dbReference>
<protein>
    <submittedName>
        <fullName evidence="1">Uncharacterized protein</fullName>
    </submittedName>
</protein>
<organism evidence="1 2">
    <name type="scientific">Phaeosphaeria nodorum (strain SN15 / ATCC MYA-4574 / FGSC 10173)</name>
    <name type="common">Glume blotch fungus</name>
    <name type="synonym">Parastagonospora nodorum</name>
    <dbReference type="NCBI Taxonomy" id="321614"/>
    <lineage>
        <taxon>Eukaryota</taxon>
        <taxon>Fungi</taxon>
        <taxon>Dikarya</taxon>
        <taxon>Ascomycota</taxon>
        <taxon>Pezizomycotina</taxon>
        <taxon>Dothideomycetes</taxon>
        <taxon>Pleosporomycetidae</taxon>
        <taxon>Pleosporales</taxon>
        <taxon>Pleosporineae</taxon>
        <taxon>Phaeosphaeriaceae</taxon>
        <taxon>Parastagonospora</taxon>
    </lineage>
</organism>
<gene>
    <name evidence="1" type="ORF">SNOG_16382</name>
</gene>
<proteinExistence type="predicted"/>
<evidence type="ECO:0000313" key="2">
    <source>
        <dbReference type="Proteomes" id="UP000001055"/>
    </source>
</evidence>
<dbReference type="GeneID" id="5983431"/>
<dbReference type="Proteomes" id="UP000001055">
    <property type="component" value="Unassembled WGS sequence"/>
</dbReference>
<sequence length="679" mass="75976">MVFALIGQTGIGKSTIINALLSSSAGGSIAQTDPGSKACTSTAVYYKYITATDNEGSAYKTCVNFLSGDELRGMLKLLKEEYLAVHSPGEPIDDDPADQEIDATMAAHAENLSDCDDVDEDFEKIYDDYREHLERAARAHYALESARNLQEKATSSLYYTTRDVAPLSLTIIAASPKAYNNWLKSRRSKKDSPDVDVFQTHIPDLINLLLLKAAQANHRVIGQHLKCSALMHDRIETLVEGYKVRERREIVKEGKLKDFVTFCYGVPGQLKDFVKDGYMSEDWSLWEDKMKEIMPSGVRDWAEEQLDHLAQAIPELPDQDARHDADAHWDATKAQVLELVDEFVDSVVQRQNQILNSYTQASGHNNMMAKILDPVYSRMVAESTGTGALLRQKLALKSELTKVGSDERPWLVAAVEEEGYQGVAQGVLELTEELHNDIKNKLTDHGNMLKNMGGPASTDPALRKAVDQLLALLPKLRQDQADLKNQYLGEADDPETLMRSSKHALHHPEPTPPSRHVYVVMYSERAGPVTTPLPYHRQVTAFTNGISLTPKDLNDTYNMAAPSATGAQRVEVVTLSNRENHAQTMSFIMNTMYGPPTTQEPGGDQQVWICGWTDYQQEAVWIMEETIRREEVGEGKGLSTLQPEWKWEEGPGGYLNKAIWETETGNFLQYDVLRVEVQE</sequence>
<dbReference type="InParanoid" id="Q0TVN7"/>
<dbReference type="KEGG" id="pno:SNOG_16382"/>
<dbReference type="VEuPathDB" id="FungiDB:JI435_309790"/>
<reference evidence="2" key="1">
    <citation type="journal article" date="2007" name="Plant Cell">
        <title>Dothideomycete-plant interactions illuminated by genome sequencing and EST analysis of the wheat pathogen Stagonospora nodorum.</title>
        <authorList>
            <person name="Hane J.K."/>
            <person name="Lowe R.G."/>
            <person name="Solomon P.S."/>
            <person name="Tan K.C."/>
            <person name="Schoch C.L."/>
            <person name="Spatafora J.W."/>
            <person name="Crous P.W."/>
            <person name="Kodira C."/>
            <person name="Birren B.W."/>
            <person name="Galagan J.E."/>
            <person name="Torriani S.F."/>
            <person name="McDonald B.A."/>
            <person name="Oliver R.P."/>
        </authorList>
    </citation>
    <scope>NUCLEOTIDE SEQUENCE [LARGE SCALE GENOMIC DNA]</scope>
    <source>
        <strain evidence="2">SN15 / ATCC MYA-4574 / FGSC 10173</strain>
    </source>
</reference>